<evidence type="ECO:0000256" key="1">
    <source>
        <dbReference type="SAM" id="MobiDB-lite"/>
    </source>
</evidence>
<keyword evidence="3" id="KW-1185">Reference proteome</keyword>
<proteinExistence type="predicted"/>
<evidence type="ECO:0000313" key="3">
    <source>
        <dbReference type="Proteomes" id="UP000030146"/>
    </source>
</evidence>
<accession>A0A0A2FRZ7</accession>
<dbReference type="EMBL" id="JRAK01000036">
    <property type="protein sequence ID" value="KGN92800.1"/>
    <property type="molecule type" value="Genomic_DNA"/>
</dbReference>
<dbReference type="InterPro" id="IPR021823">
    <property type="entry name" value="DUF3408"/>
</dbReference>
<dbReference type="Proteomes" id="UP000030146">
    <property type="component" value="Unassembled WGS sequence"/>
</dbReference>
<feature type="region of interest" description="Disordered" evidence="1">
    <location>
        <begin position="14"/>
        <end position="49"/>
    </location>
</feature>
<dbReference type="AlphaFoldDB" id="A0A0A2FRZ7"/>
<comment type="caution">
    <text evidence="2">The sequence shown here is derived from an EMBL/GenBank/DDBJ whole genome shotgun (WGS) entry which is preliminary data.</text>
</comment>
<reference evidence="2 3" key="1">
    <citation type="submission" date="2014-08" db="EMBL/GenBank/DDBJ databases">
        <title>Porphyromonas gulae strain:COT-052_OH3439 Genome sequencing.</title>
        <authorList>
            <person name="Wallis C."/>
            <person name="Deusch O."/>
            <person name="O'Flynn C."/>
            <person name="Davis I."/>
            <person name="Jospin G."/>
            <person name="Darling A.E."/>
            <person name="Coil D.A."/>
            <person name="Alexiev A."/>
            <person name="Horsfall A."/>
            <person name="Kirkwood N."/>
            <person name="Harris S."/>
            <person name="Eisen J.A."/>
        </authorList>
    </citation>
    <scope>NUCLEOTIDE SEQUENCE [LARGE SCALE GENOMIC DNA]</scope>
    <source>
        <strain evidence="3">COT-052 OH3439</strain>
    </source>
</reference>
<gene>
    <name evidence="2" type="ORF">HR15_02060</name>
</gene>
<name>A0A0A2FRZ7_9PORP</name>
<protein>
    <submittedName>
        <fullName evidence="2">Conjugal transfer protein TraC</fullName>
    </submittedName>
</protein>
<dbReference type="Pfam" id="PF11888">
    <property type="entry name" value="DUF3408"/>
    <property type="match status" value="1"/>
</dbReference>
<evidence type="ECO:0000313" key="2">
    <source>
        <dbReference type="EMBL" id="KGN92800.1"/>
    </source>
</evidence>
<organism evidence="2 3">
    <name type="scientific">Porphyromonas gulae</name>
    <dbReference type="NCBI Taxonomy" id="111105"/>
    <lineage>
        <taxon>Bacteria</taxon>
        <taxon>Pseudomonadati</taxon>
        <taxon>Bacteroidota</taxon>
        <taxon>Bacteroidia</taxon>
        <taxon>Bacteroidales</taxon>
        <taxon>Porphyromonadaceae</taxon>
        <taxon>Porphyromonas</taxon>
    </lineage>
</organism>
<dbReference type="RefSeq" id="WP_039423469.1">
    <property type="nucleotide sequence ID" value="NZ_JRAK01000036.1"/>
</dbReference>
<sequence length="128" mass="14807">MPTIEEQRQKLIAEQIQKMAGTDAPQVLPRSDEKNGENSSPADDPVSRQEITMDEYRSLFLSSRTVENRMTFSCDRELLECLRHILNDLRAKTTLSAYIGNILSEHIERHRELLSKAIEKNRRKTLIP</sequence>